<dbReference type="Proteomes" id="UP000476055">
    <property type="component" value="Unassembled WGS sequence"/>
</dbReference>
<organism evidence="2 3">
    <name type="scientific">Waltera intestinalis</name>
    <dbReference type="NCBI Taxonomy" id="2606635"/>
    <lineage>
        <taxon>Bacteria</taxon>
        <taxon>Bacillati</taxon>
        <taxon>Bacillota</taxon>
        <taxon>Clostridia</taxon>
        <taxon>Lachnospirales</taxon>
        <taxon>Lachnospiraceae</taxon>
        <taxon>Waltera</taxon>
    </lineage>
</organism>
<feature type="transmembrane region" description="Helical" evidence="1">
    <location>
        <begin position="192"/>
        <end position="213"/>
    </location>
</feature>
<accession>A0A6L5YHH4</accession>
<evidence type="ECO:0000313" key="3">
    <source>
        <dbReference type="Proteomes" id="UP000476055"/>
    </source>
</evidence>
<feature type="transmembrane region" description="Helical" evidence="1">
    <location>
        <begin position="141"/>
        <end position="158"/>
    </location>
</feature>
<proteinExistence type="predicted"/>
<dbReference type="EMBL" id="VUMU01000004">
    <property type="protein sequence ID" value="MST57689.1"/>
    <property type="molecule type" value="Genomic_DNA"/>
</dbReference>
<sequence>MQLYPSVRNFERSFILQNKGSHCSIFPPDLSALTLHILAMAFMFCDHLWATLAGDAWWLTGIGRLAFPMFAFFLVEGFFHTHDKKKYCMRLLLLAILSELPINLMYSGLLFYPFHQNVIWTLLTGFLCIWAMDTIRKKCPVWLWIPAILLLSVVGYVLATLLMFDYYGEGVLTVIVFYLFHGKKWWQLAGQFAGLYWINVMLLAGMQIPLQLFGHAFEISEQGLALLCLPLLWCYHGRQGAHNRKIQLACYAFYPVHMLVLGTLSKLIFSSIP</sequence>
<evidence type="ECO:0000256" key="1">
    <source>
        <dbReference type="SAM" id="Phobius"/>
    </source>
</evidence>
<reference evidence="2 3" key="1">
    <citation type="submission" date="2019-08" db="EMBL/GenBank/DDBJ databases">
        <title>In-depth cultivation of the pig gut microbiome towards novel bacterial diversity and tailored functional studies.</title>
        <authorList>
            <person name="Wylensek D."/>
            <person name="Hitch T.C.A."/>
            <person name="Clavel T."/>
        </authorList>
    </citation>
    <scope>NUCLEOTIDE SEQUENCE [LARGE SCALE GENOMIC DNA]</scope>
    <source>
        <strain evidence="2 3">WCA3-601-WT-6H</strain>
    </source>
</reference>
<feature type="transmembrane region" description="Helical" evidence="1">
    <location>
        <begin position="91"/>
        <end position="112"/>
    </location>
</feature>
<keyword evidence="1" id="KW-1133">Transmembrane helix</keyword>
<feature type="transmembrane region" description="Helical" evidence="1">
    <location>
        <begin position="248"/>
        <end position="269"/>
    </location>
</feature>
<feature type="transmembrane region" description="Helical" evidence="1">
    <location>
        <begin position="118"/>
        <end position="134"/>
    </location>
</feature>
<dbReference type="InterPro" id="IPR008875">
    <property type="entry name" value="TraX"/>
</dbReference>
<keyword evidence="1" id="KW-0812">Transmembrane</keyword>
<dbReference type="Pfam" id="PF05857">
    <property type="entry name" value="TraX"/>
    <property type="match status" value="1"/>
</dbReference>
<evidence type="ECO:0000313" key="2">
    <source>
        <dbReference type="EMBL" id="MST57689.1"/>
    </source>
</evidence>
<name>A0A6L5YHH4_9FIRM</name>
<keyword evidence="1" id="KW-0472">Membrane</keyword>
<comment type="caution">
    <text evidence="2">The sequence shown here is derived from an EMBL/GenBank/DDBJ whole genome shotgun (WGS) entry which is preliminary data.</text>
</comment>
<gene>
    <name evidence="2" type="ORF">FYJ59_05455</name>
</gene>
<keyword evidence="3" id="KW-1185">Reference proteome</keyword>
<dbReference type="AlphaFoldDB" id="A0A6L5YHH4"/>
<feature type="transmembrane region" description="Helical" evidence="1">
    <location>
        <begin position="56"/>
        <end position="79"/>
    </location>
</feature>
<protein>
    <submittedName>
        <fullName evidence="2">Conjugal transfer protein TraX</fullName>
    </submittedName>
</protein>
<feature type="transmembrane region" description="Helical" evidence="1">
    <location>
        <begin position="30"/>
        <end position="50"/>
    </location>
</feature>